<evidence type="ECO:0000313" key="3">
    <source>
        <dbReference type="EMBL" id="KAH9820865.1"/>
    </source>
</evidence>
<dbReference type="PANTHER" id="PTHR33734">
    <property type="entry name" value="LYSM DOMAIN-CONTAINING GPI-ANCHORED PROTEIN 2"/>
    <property type="match status" value="1"/>
</dbReference>
<organism evidence="3 4">
    <name type="scientific">Teratosphaeria destructans</name>
    <dbReference type="NCBI Taxonomy" id="418781"/>
    <lineage>
        <taxon>Eukaryota</taxon>
        <taxon>Fungi</taxon>
        <taxon>Dikarya</taxon>
        <taxon>Ascomycota</taxon>
        <taxon>Pezizomycotina</taxon>
        <taxon>Dothideomycetes</taxon>
        <taxon>Dothideomycetidae</taxon>
        <taxon>Mycosphaerellales</taxon>
        <taxon>Teratosphaeriaceae</taxon>
        <taxon>Teratosphaeria</taxon>
    </lineage>
</organism>
<dbReference type="Pfam" id="PF01476">
    <property type="entry name" value="LysM"/>
    <property type="match status" value="5"/>
</dbReference>
<dbReference type="Gene3D" id="3.10.350.10">
    <property type="entry name" value="LysM domain"/>
    <property type="match status" value="5"/>
</dbReference>
<feature type="domain" description="LysM" evidence="2">
    <location>
        <begin position="198"/>
        <end position="243"/>
    </location>
</feature>
<proteinExistence type="predicted"/>
<dbReference type="PANTHER" id="PTHR33734:SF22">
    <property type="entry name" value="MEMBRANE-BOUND LYTIC MUREIN TRANSGLYCOSYLASE D"/>
    <property type="match status" value="1"/>
</dbReference>
<dbReference type="InterPro" id="IPR018392">
    <property type="entry name" value="LysM"/>
</dbReference>
<feature type="domain" description="LysM" evidence="2">
    <location>
        <begin position="247"/>
        <end position="292"/>
    </location>
</feature>
<evidence type="ECO:0000256" key="1">
    <source>
        <dbReference type="SAM" id="SignalP"/>
    </source>
</evidence>
<dbReference type="AlphaFoldDB" id="A0A9W7SL30"/>
<evidence type="ECO:0000259" key="2">
    <source>
        <dbReference type="PROSITE" id="PS51782"/>
    </source>
</evidence>
<keyword evidence="4" id="KW-1185">Reference proteome</keyword>
<protein>
    <submittedName>
        <fullName evidence="3">Carbohydrate-binding module family 50 protein</fullName>
    </submittedName>
</protein>
<comment type="caution">
    <text evidence="3">The sequence shown here is derived from an EMBL/GenBank/DDBJ whole genome shotgun (WGS) entry which is preliminary data.</text>
</comment>
<dbReference type="Proteomes" id="UP001138500">
    <property type="component" value="Unassembled WGS sequence"/>
</dbReference>
<dbReference type="SUPFAM" id="SSF54106">
    <property type="entry name" value="LysM domain"/>
    <property type="match status" value="5"/>
</dbReference>
<dbReference type="CDD" id="cd00118">
    <property type="entry name" value="LysM"/>
    <property type="match status" value="4"/>
</dbReference>
<dbReference type="InterPro" id="IPR036779">
    <property type="entry name" value="LysM_dom_sf"/>
</dbReference>
<evidence type="ECO:0000313" key="4">
    <source>
        <dbReference type="Proteomes" id="UP001138500"/>
    </source>
</evidence>
<feature type="domain" description="LysM" evidence="2">
    <location>
        <begin position="35"/>
        <end position="79"/>
    </location>
</feature>
<dbReference type="PROSITE" id="PS51782">
    <property type="entry name" value="LYSM"/>
    <property type="match status" value="4"/>
</dbReference>
<reference evidence="3 4" key="1">
    <citation type="journal article" date="2018" name="IMA Fungus">
        <title>IMA Genome-F 10: Nine draft genome sequences of Claviceps purpurea s.lat., including C. arundinis, C. humidiphila, and C. cf. spartinae, pseudomolecules for the pitch canker pathogen Fusarium circinatum, draft genome of Davidsoniella eucalypti, Grosmannia galeiformis, Quambalaria eucalypti, and Teratosphaeria destructans.</title>
        <authorList>
            <person name="Wingfield B.D."/>
            <person name="Liu M."/>
            <person name="Nguyen H.D."/>
            <person name="Lane F.A."/>
            <person name="Morgan S.W."/>
            <person name="De Vos L."/>
            <person name="Wilken P.M."/>
            <person name="Duong T.A."/>
            <person name="Aylward J."/>
            <person name="Coetzee M.P."/>
            <person name="Dadej K."/>
            <person name="De Beer Z.W."/>
            <person name="Findlay W."/>
            <person name="Havenga M."/>
            <person name="Kolarik M."/>
            <person name="Menzies J.G."/>
            <person name="Naidoo K."/>
            <person name="Pochopski O."/>
            <person name="Shoukouhi P."/>
            <person name="Santana Q.C."/>
            <person name="Seifert K.A."/>
            <person name="Soal N."/>
            <person name="Steenkamp E.T."/>
            <person name="Tatham C.T."/>
            <person name="van der Nest M.A."/>
            <person name="Wingfield M.J."/>
        </authorList>
    </citation>
    <scope>NUCLEOTIDE SEQUENCE [LARGE SCALE GENOMIC DNA]</scope>
    <source>
        <strain evidence="3">CMW44962</strain>
    </source>
</reference>
<name>A0A9W7SL30_9PEZI</name>
<feature type="chain" id="PRO_5040748464" evidence="1">
    <location>
        <begin position="18"/>
        <end position="357"/>
    </location>
</feature>
<feature type="domain" description="LysM" evidence="2">
    <location>
        <begin position="122"/>
        <end position="166"/>
    </location>
</feature>
<sequence>MLSILLSALLGSAAVHAVPTVDRREDIPCNAANIEDYAVVKDDTLGKLADRYKSGICDIAKYNNLPDPNHIEVNQHLKIPANCKSPPDDTTCLSPPKPKPAPVVVVPVDCPDEAICKATQMVYTSVVEGDTLGAFAYLYGTGICDIAKASNIQNPNLIFPKQNLTIPAHCTGHIDNTTCIPPDPPVTKDATCIPSIPLPYNVVSGDTLTKIAGEFSISLQALEGSNPQITNPDKIDVGQLITVPAADTYSVVSGDTFSAIATRFGLSLDAFTKANPQVPDINKIDVGQALKLPLCNSGSASVAQCPSEVYKIKSGDLFVDLANTYKTTIARIQSFNPALDPTKLAVDAPIRLPKNCA</sequence>
<dbReference type="EMBL" id="RIBY02002289">
    <property type="protein sequence ID" value="KAH9820865.1"/>
    <property type="molecule type" value="Genomic_DNA"/>
</dbReference>
<gene>
    <name evidence="3" type="ORF">Tdes44962_MAKER05056</name>
</gene>
<keyword evidence="1" id="KW-0732">Signal</keyword>
<feature type="signal peptide" evidence="1">
    <location>
        <begin position="1"/>
        <end position="17"/>
    </location>
</feature>
<dbReference type="SMART" id="SM00257">
    <property type="entry name" value="LysM"/>
    <property type="match status" value="5"/>
</dbReference>
<dbReference type="OrthoDB" id="2107166at2759"/>
<reference evidence="3 4" key="2">
    <citation type="journal article" date="2021" name="Curr. Genet.">
        <title>Genetic response to nitrogen starvation in the aggressive Eucalyptus foliar pathogen Teratosphaeria destructans.</title>
        <authorList>
            <person name="Havenga M."/>
            <person name="Wingfield B.D."/>
            <person name="Wingfield M.J."/>
            <person name="Dreyer L.L."/>
            <person name="Roets F."/>
            <person name="Aylward J."/>
        </authorList>
    </citation>
    <scope>NUCLEOTIDE SEQUENCE [LARGE SCALE GENOMIC DNA]</scope>
    <source>
        <strain evidence="3">CMW44962</strain>
    </source>
</reference>
<accession>A0A9W7SL30</accession>